<proteinExistence type="inferred from homology"/>
<dbReference type="EMBL" id="ASHM01002876">
    <property type="protein sequence ID" value="PNY09020.1"/>
    <property type="molecule type" value="Genomic_DNA"/>
</dbReference>
<reference evidence="2 3" key="1">
    <citation type="journal article" date="2014" name="Am. J. Bot.">
        <title>Genome assembly and annotation for red clover (Trifolium pratense; Fabaceae).</title>
        <authorList>
            <person name="Istvanek J."/>
            <person name="Jaros M."/>
            <person name="Krenek A."/>
            <person name="Repkova J."/>
        </authorList>
    </citation>
    <scope>NUCLEOTIDE SEQUENCE [LARGE SCALE GENOMIC DNA]</scope>
    <source>
        <strain evidence="3">cv. Tatra</strain>
        <tissue evidence="2">Young leaves</tissue>
    </source>
</reference>
<dbReference type="Proteomes" id="UP000236291">
    <property type="component" value="Unassembled WGS sequence"/>
</dbReference>
<evidence type="ECO:0000313" key="3">
    <source>
        <dbReference type="Proteomes" id="UP000236291"/>
    </source>
</evidence>
<sequence>MRFNTFYGYAKQCSNELRPGIKAVEETVKSAMGPVNEKFRLVPDEIIRRANIDHAEHRSTNNAPVANIATLSKMAVRHYGKGEPVAEQSVASAWQKVKQSPMFHRVANAVAPKATYCTEKYNKAVIGAAEKGCKVSPYLPLVHREDS</sequence>
<dbReference type="PANTHER" id="PTHR33732:SF9">
    <property type="entry name" value="REF_SRPP-LIKE PROTEIN OS05G0151300_LOC_OS05G05940"/>
    <property type="match status" value="1"/>
</dbReference>
<gene>
    <name evidence="2" type="ORF">L195_g005563</name>
</gene>
<dbReference type="Pfam" id="PF05755">
    <property type="entry name" value="REF"/>
    <property type="match status" value="2"/>
</dbReference>
<protein>
    <submittedName>
        <fullName evidence="2">Stress-related protein</fullName>
    </submittedName>
</protein>
<comment type="caution">
    <text evidence="2">The sequence shown here is derived from an EMBL/GenBank/DDBJ whole genome shotgun (WGS) entry which is preliminary data.</text>
</comment>
<dbReference type="STRING" id="57577.A0A2K3P155"/>
<evidence type="ECO:0000256" key="1">
    <source>
        <dbReference type="ARBA" id="ARBA00009737"/>
    </source>
</evidence>
<dbReference type="InterPro" id="IPR008802">
    <property type="entry name" value="REF"/>
</dbReference>
<reference evidence="2 3" key="2">
    <citation type="journal article" date="2017" name="Front. Plant Sci.">
        <title>Gene Classification and Mining of Molecular Markers Useful in Red Clover (Trifolium pratense) Breeding.</title>
        <authorList>
            <person name="Istvanek J."/>
            <person name="Dluhosova J."/>
            <person name="Dluhos P."/>
            <person name="Patkova L."/>
            <person name="Nedelnik J."/>
            <person name="Repkova J."/>
        </authorList>
    </citation>
    <scope>NUCLEOTIDE SEQUENCE [LARGE SCALE GENOMIC DNA]</scope>
    <source>
        <strain evidence="3">cv. Tatra</strain>
        <tissue evidence="2">Young leaves</tissue>
    </source>
</reference>
<dbReference type="AlphaFoldDB" id="A0A2K3P155"/>
<name>A0A2K3P155_TRIPR</name>
<accession>A0A2K3P155</accession>
<organism evidence="2 3">
    <name type="scientific">Trifolium pratense</name>
    <name type="common">Red clover</name>
    <dbReference type="NCBI Taxonomy" id="57577"/>
    <lineage>
        <taxon>Eukaryota</taxon>
        <taxon>Viridiplantae</taxon>
        <taxon>Streptophyta</taxon>
        <taxon>Embryophyta</taxon>
        <taxon>Tracheophyta</taxon>
        <taxon>Spermatophyta</taxon>
        <taxon>Magnoliopsida</taxon>
        <taxon>eudicotyledons</taxon>
        <taxon>Gunneridae</taxon>
        <taxon>Pentapetalae</taxon>
        <taxon>rosids</taxon>
        <taxon>fabids</taxon>
        <taxon>Fabales</taxon>
        <taxon>Fabaceae</taxon>
        <taxon>Papilionoideae</taxon>
        <taxon>50 kb inversion clade</taxon>
        <taxon>NPAAA clade</taxon>
        <taxon>Hologalegina</taxon>
        <taxon>IRL clade</taxon>
        <taxon>Trifolieae</taxon>
        <taxon>Trifolium</taxon>
    </lineage>
</organism>
<comment type="similarity">
    <text evidence="1">Belongs to the REF/SRPP family.</text>
</comment>
<evidence type="ECO:0000313" key="2">
    <source>
        <dbReference type="EMBL" id="PNY09020.1"/>
    </source>
</evidence>
<dbReference type="PANTHER" id="PTHR33732">
    <property type="entry name" value="REF/SRPP-LIKE PROTEIN OS05G0151300/LOC_OS05G05940"/>
    <property type="match status" value="1"/>
</dbReference>